<dbReference type="EMBL" id="CP060695">
    <property type="protein sequence ID" value="QNM84255.1"/>
    <property type="molecule type" value="Genomic_DNA"/>
</dbReference>
<protein>
    <recommendedName>
        <fullName evidence="3">Calx-beta domain-containing protein</fullName>
    </recommendedName>
</protein>
<sequence length="288" mass="30931">MKNNFFKIIVLFLSVIVFTSCEDEDKNVYSGDNFISFGTTYSQSALESSQSSIVVTAYASVGNIQSDINVDFELVTEQGTSADYTVVGGKSQFNFGAGKYVDTIELVPVDNFDEDGDKIIKITLTSASDGSSLGLPGPDANGKTFTVTFEDDDCAFTVEELGTSTFSGTDNVPGSQAGPNESLVTTSFDGTNLLIEGLSYGWMTDTGYWDEVVVDSFPVIAKVDPVTGAMTIDLQPLCNTTWNGDPQAPYSLEGTGQYVSCSETLTISYNLYQNGAVLRSFTETLTKN</sequence>
<dbReference type="SUPFAM" id="SSF141072">
    <property type="entry name" value="CalX-like"/>
    <property type="match status" value="1"/>
</dbReference>
<evidence type="ECO:0000313" key="2">
    <source>
        <dbReference type="Proteomes" id="UP000515808"/>
    </source>
</evidence>
<dbReference type="KEGG" id="ppec:H9W90_08520"/>
<reference evidence="1 2" key="1">
    <citation type="submission" date="2020-08" db="EMBL/GenBank/DDBJ databases">
        <title>Polaribacter sp. L12M9 isolated from gut of the Korean scallop.</title>
        <authorList>
            <person name="Jeong Y.S."/>
        </authorList>
    </citation>
    <scope>NUCLEOTIDE SEQUENCE [LARGE SCALE GENOMIC DNA]</scope>
    <source>
        <strain evidence="1 2">L12M9</strain>
    </source>
</reference>
<proteinExistence type="predicted"/>
<dbReference type="AlphaFoldDB" id="A0A7G9L6K6"/>
<dbReference type="RefSeq" id="WP_187481199.1">
    <property type="nucleotide sequence ID" value="NZ_CP060695.1"/>
</dbReference>
<dbReference type="Gene3D" id="2.60.40.2030">
    <property type="match status" value="1"/>
</dbReference>
<accession>A0A7G9L6K6</accession>
<evidence type="ECO:0000313" key="1">
    <source>
        <dbReference type="EMBL" id="QNM84255.1"/>
    </source>
</evidence>
<keyword evidence="2" id="KW-1185">Reference proteome</keyword>
<dbReference type="PROSITE" id="PS51257">
    <property type="entry name" value="PROKAR_LIPOPROTEIN"/>
    <property type="match status" value="1"/>
</dbReference>
<dbReference type="Proteomes" id="UP000515808">
    <property type="component" value="Chromosome"/>
</dbReference>
<organism evidence="1 2">
    <name type="scientific">Polaribacter pectinis</name>
    <dbReference type="NCBI Taxonomy" id="2738844"/>
    <lineage>
        <taxon>Bacteria</taxon>
        <taxon>Pseudomonadati</taxon>
        <taxon>Bacteroidota</taxon>
        <taxon>Flavobacteriia</taxon>
        <taxon>Flavobacteriales</taxon>
        <taxon>Flavobacteriaceae</taxon>
    </lineage>
</organism>
<evidence type="ECO:0008006" key="3">
    <source>
        <dbReference type="Google" id="ProtNLM"/>
    </source>
</evidence>
<name>A0A7G9L6K6_9FLAO</name>
<gene>
    <name evidence="1" type="ORF">H9W90_08520</name>
</gene>
<dbReference type="InterPro" id="IPR038081">
    <property type="entry name" value="CalX-like_sf"/>
</dbReference>